<comment type="similarity">
    <text evidence="3">Belongs to the trans-sulfuration enzymes family.</text>
</comment>
<dbReference type="PANTHER" id="PTHR11808">
    <property type="entry name" value="TRANS-SULFURATION ENZYME FAMILY MEMBER"/>
    <property type="match status" value="1"/>
</dbReference>
<dbReference type="Gene3D" id="3.90.1150.10">
    <property type="entry name" value="Aspartate Aminotransferase, domain 1"/>
    <property type="match status" value="1"/>
</dbReference>
<dbReference type="EMBL" id="JBHRSV010000006">
    <property type="protein sequence ID" value="MFC2925664.1"/>
    <property type="molecule type" value="Genomic_DNA"/>
</dbReference>
<keyword evidence="5" id="KW-1185">Reference proteome</keyword>
<dbReference type="SUPFAM" id="SSF53383">
    <property type="entry name" value="PLP-dependent transferases"/>
    <property type="match status" value="1"/>
</dbReference>
<name>A0ABV6ZW57_9PROT</name>
<dbReference type="Pfam" id="PF01053">
    <property type="entry name" value="Cys_Met_Meta_PP"/>
    <property type="match status" value="1"/>
</dbReference>
<dbReference type="Proteomes" id="UP001595379">
    <property type="component" value="Unassembled WGS sequence"/>
</dbReference>
<dbReference type="InterPro" id="IPR015424">
    <property type="entry name" value="PyrdxlP-dep_Trfase"/>
</dbReference>
<comment type="cofactor">
    <cofactor evidence="1 3">
        <name>pyridoxal 5'-phosphate</name>
        <dbReference type="ChEBI" id="CHEBI:597326"/>
    </cofactor>
</comment>
<comment type="caution">
    <text evidence="4">The sequence shown here is derived from an EMBL/GenBank/DDBJ whole genome shotgun (WGS) entry which is preliminary data.</text>
</comment>
<evidence type="ECO:0000313" key="5">
    <source>
        <dbReference type="Proteomes" id="UP001595379"/>
    </source>
</evidence>
<evidence type="ECO:0000256" key="1">
    <source>
        <dbReference type="ARBA" id="ARBA00001933"/>
    </source>
</evidence>
<keyword evidence="2 3" id="KW-0663">Pyridoxal phosphate</keyword>
<proteinExistence type="inferred from homology"/>
<dbReference type="InterPro" id="IPR015421">
    <property type="entry name" value="PyrdxlP-dep_Trfase_major"/>
</dbReference>
<keyword evidence="4" id="KW-0032">Aminotransferase</keyword>
<dbReference type="PANTHER" id="PTHR11808:SF75">
    <property type="entry name" value="CYSTATHIONINE GAMMA-SYNTHASE"/>
    <property type="match status" value="1"/>
</dbReference>
<evidence type="ECO:0000313" key="4">
    <source>
        <dbReference type="EMBL" id="MFC2925664.1"/>
    </source>
</evidence>
<dbReference type="GO" id="GO:0008483">
    <property type="term" value="F:transaminase activity"/>
    <property type="evidence" value="ECO:0007669"/>
    <property type="project" value="UniProtKB-KW"/>
</dbReference>
<dbReference type="InterPro" id="IPR000277">
    <property type="entry name" value="Cys/Met-Metab_PyrdxlP-dep_enz"/>
</dbReference>
<evidence type="ECO:0000256" key="2">
    <source>
        <dbReference type="ARBA" id="ARBA00022898"/>
    </source>
</evidence>
<dbReference type="Gene3D" id="3.40.640.10">
    <property type="entry name" value="Type I PLP-dependent aspartate aminotransferase-like (Major domain)"/>
    <property type="match status" value="1"/>
</dbReference>
<evidence type="ECO:0000256" key="3">
    <source>
        <dbReference type="RuleBase" id="RU362118"/>
    </source>
</evidence>
<reference evidence="5" key="1">
    <citation type="journal article" date="2019" name="Int. J. Syst. Evol. Microbiol.">
        <title>The Global Catalogue of Microorganisms (GCM) 10K type strain sequencing project: providing services to taxonomists for standard genome sequencing and annotation.</title>
        <authorList>
            <consortium name="The Broad Institute Genomics Platform"/>
            <consortium name="The Broad Institute Genome Sequencing Center for Infectious Disease"/>
            <person name="Wu L."/>
            <person name="Ma J."/>
        </authorList>
    </citation>
    <scope>NUCLEOTIDE SEQUENCE [LARGE SCALE GENOMIC DNA]</scope>
    <source>
        <strain evidence="5">KCTC 52487</strain>
    </source>
</reference>
<gene>
    <name evidence="4" type="ORF">ACFOOR_06065</name>
</gene>
<dbReference type="InterPro" id="IPR015422">
    <property type="entry name" value="PyrdxlP-dep_Trfase_small"/>
</dbReference>
<sequence length="383" mass="39818">MTGFDTRAARAGINRDPAHRAITAPIHLSSAYARETPETVTDFDYARTAHPGRALFEESIAELEGGVGAVATASGMAAIDLLLNDLPHGARIVAPVDAYGGTRRLLDARAAGGRFEVIYARSWETGAIEAALAKGAALLILETPSNPLLRITDIAAAARLGKAAGALVAVDNTLLSPALQRPIELGADCVIHSATKLINGHSDMVGGVLVETDPKRLDRHRWWANAAGTGLAGFDAFLALRGIRTLPVRARTQSAAALDIAQWLASRPDVAAVHYPGLAGHPGHELAARQQSGFGVVLSLELAPDLDPRIFAKRLALFTLAQSLGGVESLVSLPASMTHASMTEAARAEAGISDGLVRLSVGLEDSADLVADLEAALTAAATT</sequence>
<dbReference type="PIRSF" id="PIRSF001434">
    <property type="entry name" value="CGS"/>
    <property type="match status" value="1"/>
</dbReference>
<keyword evidence="4" id="KW-0808">Transferase</keyword>
<protein>
    <submittedName>
        <fullName evidence="4">PLP-dependent aspartate aminotransferase family protein</fullName>
    </submittedName>
</protein>
<dbReference type="RefSeq" id="WP_343165540.1">
    <property type="nucleotide sequence ID" value="NZ_JBHRSV010000006.1"/>
</dbReference>
<accession>A0ABV6ZW57</accession>
<organism evidence="4 5">
    <name type="scientific">Hyphobacterium vulgare</name>
    <dbReference type="NCBI Taxonomy" id="1736751"/>
    <lineage>
        <taxon>Bacteria</taxon>
        <taxon>Pseudomonadati</taxon>
        <taxon>Pseudomonadota</taxon>
        <taxon>Alphaproteobacteria</taxon>
        <taxon>Maricaulales</taxon>
        <taxon>Maricaulaceae</taxon>
        <taxon>Hyphobacterium</taxon>
    </lineage>
</organism>